<dbReference type="EMBL" id="AOTD01000182">
    <property type="protein sequence ID" value="EMG30327.1"/>
    <property type="molecule type" value="Genomic_DNA"/>
</dbReference>
<keyword evidence="4" id="KW-0677">Repeat</keyword>
<reference evidence="10 11" key="1">
    <citation type="submission" date="2013-02" db="EMBL/GenBank/DDBJ databases">
        <title>Co-occurrence of anaerobic bacteria in colorectal carcinomas.</title>
        <authorList>
            <person name="Holt R.A."/>
            <person name="Warren R.L."/>
            <person name="Allen-Vercoe E."/>
            <person name="Pleasance S."/>
            <person name="Freeman D.J."/>
            <person name="Watson P."/>
            <person name="Moore R."/>
            <person name="Cochrane K."/>
        </authorList>
    </citation>
    <scope>NUCLEOTIDE SEQUENCE [LARGE SCALE GENOMIC DNA]</scope>
    <source>
        <strain evidence="10 11">CC57C</strain>
    </source>
</reference>
<name>M3JC94_9BACT</name>
<dbReference type="PANTHER" id="PTHR13891">
    <property type="entry name" value="CYTOCHROME C OXIDASE ASSEMBLY FACTOR 7"/>
    <property type="match status" value="1"/>
</dbReference>
<dbReference type="InterPro" id="IPR011990">
    <property type="entry name" value="TPR-like_helical_dom_sf"/>
</dbReference>
<evidence type="ECO:0000313" key="11">
    <source>
        <dbReference type="Proteomes" id="UP000011782"/>
    </source>
</evidence>
<evidence type="ECO:0000256" key="2">
    <source>
        <dbReference type="ARBA" id="ARBA00008486"/>
    </source>
</evidence>
<dbReference type="Proteomes" id="UP000011782">
    <property type="component" value="Unassembled WGS sequence"/>
</dbReference>
<dbReference type="SMART" id="SM00671">
    <property type="entry name" value="SEL1"/>
    <property type="match status" value="4"/>
</dbReference>
<dbReference type="PATRIC" id="fig|1073353.3.peg.1543"/>
<comment type="caution">
    <text evidence="10">The sequence shown here is derived from an EMBL/GenBank/DDBJ whole genome shotgun (WGS) entry which is preliminary data.</text>
</comment>
<organism evidence="10 11">
    <name type="scientific">Campylobacter showae CC57C</name>
    <dbReference type="NCBI Taxonomy" id="1073353"/>
    <lineage>
        <taxon>Bacteria</taxon>
        <taxon>Pseudomonadati</taxon>
        <taxon>Campylobacterota</taxon>
        <taxon>Epsilonproteobacteria</taxon>
        <taxon>Campylobacterales</taxon>
        <taxon>Campylobacteraceae</taxon>
        <taxon>Campylobacter</taxon>
    </lineage>
</organism>
<feature type="chain" id="PRO_5039942054" description="beta-lactamase" evidence="9">
    <location>
        <begin position="18"/>
        <end position="189"/>
    </location>
</feature>
<dbReference type="InterPro" id="IPR006597">
    <property type="entry name" value="Sel1-like"/>
</dbReference>
<dbReference type="AlphaFoldDB" id="M3JC94"/>
<keyword evidence="9" id="KW-0732">Signal</keyword>
<evidence type="ECO:0000256" key="6">
    <source>
        <dbReference type="ARBA" id="ARBA00022803"/>
    </source>
</evidence>
<evidence type="ECO:0000256" key="5">
    <source>
        <dbReference type="ARBA" id="ARBA00022801"/>
    </source>
</evidence>
<sequence>MRKILLCLIVAASALFAAQTRSSNEMATAPASAPANFANKQFEDALAMYRVSDFKEAARLFNLACEGGHARACYDIGAMIASGKVAAKQPGTAAKFYERACKMGDKLGCYALAYAHQTGVDAVKDEARAYELYKNACELGLAKGCNEAGYMSERGMGVNADVKAAVKFYEKACKMGLDVGCENAKILKR</sequence>
<dbReference type="Gene3D" id="1.25.40.10">
    <property type="entry name" value="Tetratricopeptide repeat domain"/>
    <property type="match status" value="1"/>
</dbReference>
<comment type="catalytic activity">
    <reaction evidence="1">
        <text>a beta-lactam + H2O = a substituted beta-amino acid</text>
        <dbReference type="Rhea" id="RHEA:20401"/>
        <dbReference type="ChEBI" id="CHEBI:15377"/>
        <dbReference type="ChEBI" id="CHEBI:35627"/>
        <dbReference type="ChEBI" id="CHEBI:140347"/>
        <dbReference type="EC" id="3.5.2.6"/>
    </reaction>
</comment>
<protein>
    <recommendedName>
        <fullName evidence="3">beta-lactamase</fullName>
        <ecNumber evidence="3">3.5.2.6</ecNumber>
    </recommendedName>
</protein>
<dbReference type="STRING" id="1073353.H740_07189"/>
<evidence type="ECO:0000256" key="7">
    <source>
        <dbReference type="ARBA" id="ARBA00023157"/>
    </source>
</evidence>
<comment type="similarity">
    <text evidence="2">Belongs to the hcp beta-lactamase family.</text>
</comment>
<evidence type="ECO:0000256" key="3">
    <source>
        <dbReference type="ARBA" id="ARBA00012865"/>
    </source>
</evidence>
<keyword evidence="8" id="KW-0046">Antibiotic resistance</keyword>
<dbReference type="GO" id="GO:0008800">
    <property type="term" value="F:beta-lactamase activity"/>
    <property type="evidence" value="ECO:0007669"/>
    <property type="project" value="UniProtKB-EC"/>
</dbReference>
<dbReference type="Pfam" id="PF08238">
    <property type="entry name" value="Sel1"/>
    <property type="match status" value="4"/>
</dbReference>
<keyword evidence="6" id="KW-0802">TPR repeat</keyword>
<proteinExistence type="inferred from homology"/>
<dbReference type="RefSeq" id="WP_002952728.1">
    <property type="nucleotide sequence ID" value="NZ_AOTD01000182.1"/>
</dbReference>
<gene>
    <name evidence="10" type="ORF">H740_07189</name>
</gene>
<keyword evidence="7" id="KW-1015">Disulfide bond</keyword>
<feature type="signal peptide" evidence="9">
    <location>
        <begin position="1"/>
        <end position="17"/>
    </location>
</feature>
<dbReference type="OrthoDB" id="9772133at2"/>
<evidence type="ECO:0000256" key="1">
    <source>
        <dbReference type="ARBA" id="ARBA00001526"/>
    </source>
</evidence>
<dbReference type="InterPro" id="IPR040239">
    <property type="entry name" value="HcpB-like"/>
</dbReference>
<dbReference type="SUPFAM" id="SSF81901">
    <property type="entry name" value="HCP-like"/>
    <property type="match status" value="1"/>
</dbReference>
<evidence type="ECO:0000313" key="10">
    <source>
        <dbReference type="EMBL" id="EMG30327.1"/>
    </source>
</evidence>
<dbReference type="EC" id="3.5.2.6" evidence="3"/>
<evidence type="ECO:0000256" key="9">
    <source>
        <dbReference type="SAM" id="SignalP"/>
    </source>
</evidence>
<evidence type="ECO:0000256" key="8">
    <source>
        <dbReference type="ARBA" id="ARBA00023251"/>
    </source>
</evidence>
<dbReference type="PANTHER" id="PTHR13891:SF1">
    <property type="entry name" value="CYTOCHROME C OXIDASE ASSEMBLY FACTOR 7"/>
    <property type="match status" value="1"/>
</dbReference>
<keyword evidence="5" id="KW-0378">Hydrolase</keyword>
<dbReference type="GO" id="GO:0046677">
    <property type="term" value="P:response to antibiotic"/>
    <property type="evidence" value="ECO:0007669"/>
    <property type="project" value="UniProtKB-KW"/>
</dbReference>
<accession>M3JC94</accession>
<evidence type="ECO:0000256" key="4">
    <source>
        <dbReference type="ARBA" id="ARBA00022737"/>
    </source>
</evidence>